<gene>
    <name evidence="3" type="ORF">BSL78_27458</name>
</gene>
<feature type="compositionally biased region" description="Basic residues" evidence="1">
    <location>
        <begin position="162"/>
        <end position="176"/>
    </location>
</feature>
<dbReference type="GO" id="GO:0061512">
    <property type="term" value="P:protein localization to cilium"/>
    <property type="evidence" value="ECO:0007669"/>
    <property type="project" value="TreeGrafter"/>
</dbReference>
<dbReference type="EMBL" id="MRZV01001829">
    <property type="protein sequence ID" value="PIK35715.1"/>
    <property type="molecule type" value="Genomic_DNA"/>
</dbReference>
<feature type="non-terminal residue" evidence="3">
    <location>
        <position position="1"/>
    </location>
</feature>
<dbReference type="GO" id="GO:0005813">
    <property type="term" value="C:centrosome"/>
    <property type="evidence" value="ECO:0007669"/>
    <property type="project" value="TreeGrafter"/>
</dbReference>
<evidence type="ECO:0000256" key="1">
    <source>
        <dbReference type="SAM" id="MobiDB-lite"/>
    </source>
</evidence>
<keyword evidence="4" id="KW-1185">Reference proteome</keyword>
<dbReference type="GO" id="GO:0034464">
    <property type="term" value="C:BBSome"/>
    <property type="evidence" value="ECO:0007669"/>
    <property type="project" value="InterPro"/>
</dbReference>
<dbReference type="GO" id="GO:1905515">
    <property type="term" value="P:non-motile cilium assembly"/>
    <property type="evidence" value="ECO:0007669"/>
    <property type="project" value="InterPro"/>
</dbReference>
<dbReference type="InterPro" id="IPR032728">
    <property type="entry name" value="BBS1_N"/>
</dbReference>
<sequence length="196" mass="22001">QGGSTKWLSAHFDPVASLYTFSSCMTLSDITGDGENRLVIADLGTGAHNMKLKVYKGTSLVNENTIIDLPTGVATFYMDIIEPRVPAVAVASGPYLYVYKNLRPYFKFTLPPLEVNPVEQDLWNQVRDVKEKGEEVEKEREEEREKMPPVVPATSEVSMTKGKGKGKGKAPMRKAKVPKRCLVRLERKKRDEWVAE</sequence>
<evidence type="ECO:0000313" key="4">
    <source>
        <dbReference type="Proteomes" id="UP000230750"/>
    </source>
</evidence>
<dbReference type="Pfam" id="PF14779">
    <property type="entry name" value="BBS1"/>
    <property type="match status" value="1"/>
</dbReference>
<dbReference type="OrthoDB" id="10259809at2759"/>
<dbReference type="GO" id="GO:0005119">
    <property type="term" value="F:smoothened binding"/>
    <property type="evidence" value="ECO:0007669"/>
    <property type="project" value="TreeGrafter"/>
</dbReference>
<comment type="caution">
    <text evidence="3">The sequence shown here is derived from an EMBL/GenBank/DDBJ whole genome shotgun (WGS) entry which is preliminary data.</text>
</comment>
<feature type="domain" description="Bardet-Biedl syndrome 1 N-terminal" evidence="2">
    <location>
        <begin position="7"/>
        <end position="145"/>
    </location>
</feature>
<feature type="region of interest" description="Disordered" evidence="1">
    <location>
        <begin position="133"/>
        <end position="176"/>
    </location>
</feature>
<feature type="compositionally biased region" description="Basic and acidic residues" evidence="1">
    <location>
        <begin position="133"/>
        <end position="147"/>
    </location>
</feature>
<evidence type="ECO:0000313" key="3">
    <source>
        <dbReference type="EMBL" id="PIK35715.1"/>
    </source>
</evidence>
<dbReference type="STRING" id="307972.A0A2G8JIZ1"/>
<evidence type="ECO:0000259" key="2">
    <source>
        <dbReference type="Pfam" id="PF14779"/>
    </source>
</evidence>
<dbReference type="PANTHER" id="PTHR20870">
    <property type="entry name" value="BARDET-BIEDL SYNDROME 1 PROTEIN"/>
    <property type="match status" value="1"/>
</dbReference>
<dbReference type="GO" id="GO:0005930">
    <property type="term" value="C:axoneme"/>
    <property type="evidence" value="ECO:0007669"/>
    <property type="project" value="TreeGrafter"/>
</dbReference>
<accession>A0A2G8JIZ1</accession>
<proteinExistence type="predicted"/>
<dbReference type="PANTHER" id="PTHR20870:SF0">
    <property type="entry name" value="BARDET-BIEDL SYNDROME 1 PROTEIN"/>
    <property type="match status" value="1"/>
</dbReference>
<protein>
    <submittedName>
        <fullName evidence="3">Putative Bardet-Biedl syndrome 1 protein</fullName>
    </submittedName>
</protein>
<name>A0A2G8JIZ1_STIJA</name>
<dbReference type="GO" id="GO:0005113">
    <property type="term" value="F:patched binding"/>
    <property type="evidence" value="ECO:0007669"/>
    <property type="project" value="TreeGrafter"/>
</dbReference>
<reference evidence="3 4" key="1">
    <citation type="journal article" date="2017" name="PLoS Biol.">
        <title>The sea cucumber genome provides insights into morphological evolution and visceral regeneration.</title>
        <authorList>
            <person name="Zhang X."/>
            <person name="Sun L."/>
            <person name="Yuan J."/>
            <person name="Sun Y."/>
            <person name="Gao Y."/>
            <person name="Zhang L."/>
            <person name="Li S."/>
            <person name="Dai H."/>
            <person name="Hamel J.F."/>
            <person name="Liu C."/>
            <person name="Yu Y."/>
            <person name="Liu S."/>
            <person name="Lin W."/>
            <person name="Guo K."/>
            <person name="Jin S."/>
            <person name="Xu P."/>
            <person name="Storey K.B."/>
            <person name="Huan P."/>
            <person name="Zhang T."/>
            <person name="Zhou Y."/>
            <person name="Zhang J."/>
            <person name="Lin C."/>
            <person name="Li X."/>
            <person name="Xing L."/>
            <person name="Huo D."/>
            <person name="Sun M."/>
            <person name="Wang L."/>
            <person name="Mercier A."/>
            <person name="Li F."/>
            <person name="Yang H."/>
            <person name="Xiang J."/>
        </authorList>
    </citation>
    <scope>NUCLEOTIDE SEQUENCE [LARGE SCALE GENOMIC DNA]</scope>
    <source>
        <strain evidence="3">Shaxun</strain>
        <tissue evidence="3">Muscle</tissue>
    </source>
</reference>
<dbReference type="InterPro" id="IPR028784">
    <property type="entry name" value="BBS1"/>
</dbReference>
<dbReference type="AlphaFoldDB" id="A0A2G8JIZ1"/>
<organism evidence="3 4">
    <name type="scientific">Stichopus japonicus</name>
    <name type="common">Sea cucumber</name>
    <dbReference type="NCBI Taxonomy" id="307972"/>
    <lineage>
        <taxon>Eukaryota</taxon>
        <taxon>Metazoa</taxon>
        <taxon>Echinodermata</taxon>
        <taxon>Eleutherozoa</taxon>
        <taxon>Echinozoa</taxon>
        <taxon>Holothuroidea</taxon>
        <taxon>Aspidochirotacea</taxon>
        <taxon>Aspidochirotida</taxon>
        <taxon>Stichopodidae</taxon>
        <taxon>Apostichopus</taxon>
    </lineage>
</organism>
<dbReference type="Proteomes" id="UP000230750">
    <property type="component" value="Unassembled WGS sequence"/>
</dbReference>